<dbReference type="SUPFAM" id="SSF75304">
    <property type="entry name" value="Amidase signature (AS) enzymes"/>
    <property type="match status" value="1"/>
</dbReference>
<organism evidence="3 4">
    <name type="scientific">Oculimacula yallundae</name>
    <dbReference type="NCBI Taxonomy" id="86028"/>
    <lineage>
        <taxon>Eukaryota</taxon>
        <taxon>Fungi</taxon>
        <taxon>Dikarya</taxon>
        <taxon>Ascomycota</taxon>
        <taxon>Pezizomycotina</taxon>
        <taxon>Leotiomycetes</taxon>
        <taxon>Helotiales</taxon>
        <taxon>Ploettnerulaceae</taxon>
        <taxon>Oculimacula</taxon>
    </lineage>
</organism>
<gene>
    <name evidence="3" type="ORF">VTL71DRAFT_9945</name>
</gene>
<name>A0ABR4BR49_9HELO</name>
<proteinExistence type="inferred from homology"/>
<evidence type="ECO:0000313" key="3">
    <source>
        <dbReference type="EMBL" id="KAL2060123.1"/>
    </source>
</evidence>
<dbReference type="Gene3D" id="3.90.1300.10">
    <property type="entry name" value="Amidase signature (AS) domain"/>
    <property type="match status" value="1"/>
</dbReference>
<dbReference type="EMBL" id="JAZHXI010000024">
    <property type="protein sequence ID" value="KAL2060123.1"/>
    <property type="molecule type" value="Genomic_DNA"/>
</dbReference>
<comment type="similarity">
    <text evidence="1">Belongs to the amidase family.</text>
</comment>
<dbReference type="InterPro" id="IPR020556">
    <property type="entry name" value="Amidase_CS"/>
</dbReference>
<dbReference type="PROSITE" id="PS00571">
    <property type="entry name" value="AMIDASES"/>
    <property type="match status" value="1"/>
</dbReference>
<sequence>MVYLSMDQSQQPASRFFGYPRAVEGPAVPYKKKDDANPVFSGTLLLIGAWIVSKFEFIQRLLWANAGFNGLRNLPYLKDYPERWDPTVIPLINDDPASEPGSLASKSSLNVPENLPGRYRSVAEYHAMYLSGELTPSAVVDSLLPLIRRDVFPKSHHSVAFIDSNVNEIIEEAKASTLRYKNGTSLGPMDGVPTAVKDEANVAGYRTRNGRKPNDQLFKIAEKSSWPVQTLRNSGAIIMGKLNMHELGADTTNNNPNWGTPRNPHNDEYYTGGSSGGAGYVVSAGLVPFAIGADGGGSIRIPSSFCGIYGLKPSHNRLEDLGSTVTVSGPLAATISDLEIAYTTMANSDPSDPTCSMFAKPSTKLSIHSPKIIGIYKQWFERADPAVLKICNEVVTYYKKDLGYEVVDITIPYVPEGQLAHAFTILSEMANRARAKCTDPKTWLSGLNPANQVLLAVGAQTPAQDYLLAQQLRNMLMQHLAFLYQKHPGLVIVTPTSPMAGWPIASEADLKYGITDGNTSIRNMEYVWLANFCGNPAISCPVGYVEPKKGKGKVPVGIMAMGEWGTEMGLLEWGRECEKWLNEVNEGGRQRPGNWEDVVVNASGKMVS</sequence>
<dbReference type="Proteomes" id="UP001595075">
    <property type="component" value="Unassembled WGS sequence"/>
</dbReference>
<comment type="caution">
    <text evidence="3">The sequence shown here is derived from an EMBL/GenBank/DDBJ whole genome shotgun (WGS) entry which is preliminary data.</text>
</comment>
<dbReference type="InterPro" id="IPR023631">
    <property type="entry name" value="Amidase_dom"/>
</dbReference>
<feature type="domain" description="Amidase" evidence="2">
    <location>
        <begin position="161"/>
        <end position="571"/>
    </location>
</feature>
<evidence type="ECO:0000313" key="4">
    <source>
        <dbReference type="Proteomes" id="UP001595075"/>
    </source>
</evidence>
<evidence type="ECO:0000259" key="2">
    <source>
        <dbReference type="Pfam" id="PF01425"/>
    </source>
</evidence>
<dbReference type="PANTHER" id="PTHR11895:SF67">
    <property type="entry name" value="AMIDASE DOMAIN-CONTAINING PROTEIN"/>
    <property type="match status" value="1"/>
</dbReference>
<dbReference type="InterPro" id="IPR000120">
    <property type="entry name" value="Amidase"/>
</dbReference>
<reference evidence="3 4" key="1">
    <citation type="journal article" date="2024" name="Commun. Biol.">
        <title>Comparative genomic analysis of thermophilic fungi reveals convergent evolutionary adaptations and gene losses.</title>
        <authorList>
            <person name="Steindorff A.S."/>
            <person name="Aguilar-Pontes M.V."/>
            <person name="Robinson A.J."/>
            <person name="Andreopoulos B."/>
            <person name="LaButti K."/>
            <person name="Kuo A."/>
            <person name="Mondo S."/>
            <person name="Riley R."/>
            <person name="Otillar R."/>
            <person name="Haridas S."/>
            <person name="Lipzen A."/>
            <person name="Grimwood J."/>
            <person name="Schmutz J."/>
            <person name="Clum A."/>
            <person name="Reid I.D."/>
            <person name="Moisan M.C."/>
            <person name="Butler G."/>
            <person name="Nguyen T.T.M."/>
            <person name="Dewar K."/>
            <person name="Conant G."/>
            <person name="Drula E."/>
            <person name="Henrissat B."/>
            <person name="Hansel C."/>
            <person name="Singer S."/>
            <person name="Hutchinson M.I."/>
            <person name="de Vries R.P."/>
            <person name="Natvig D.O."/>
            <person name="Powell A.J."/>
            <person name="Tsang A."/>
            <person name="Grigoriev I.V."/>
        </authorList>
    </citation>
    <scope>NUCLEOTIDE SEQUENCE [LARGE SCALE GENOMIC DNA]</scope>
    <source>
        <strain evidence="3 4">CBS 494.80</strain>
    </source>
</reference>
<dbReference type="Pfam" id="PF01425">
    <property type="entry name" value="Amidase"/>
    <property type="match status" value="1"/>
</dbReference>
<protein>
    <recommendedName>
        <fullName evidence="2">Amidase domain-containing protein</fullName>
    </recommendedName>
</protein>
<dbReference type="PANTHER" id="PTHR11895">
    <property type="entry name" value="TRANSAMIDASE"/>
    <property type="match status" value="1"/>
</dbReference>
<evidence type="ECO:0000256" key="1">
    <source>
        <dbReference type="ARBA" id="ARBA00009199"/>
    </source>
</evidence>
<keyword evidence="4" id="KW-1185">Reference proteome</keyword>
<dbReference type="InterPro" id="IPR036928">
    <property type="entry name" value="AS_sf"/>
</dbReference>
<accession>A0ABR4BR49</accession>